<dbReference type="SMART" id="SM00490">
    <property type="entry name" value="HELICc"/>
    <property type="match status" value="1"/>
</dbReference>
<dbReference type="RefSeq" id="WP_373285937.1">
    <property type="nucleotide sequence ID" value="NZ_BMIN01000002.1"/>
</dbReference>
<dbReference type="InterPro" id="IPR027417">
    <property type="entry name" value="P-loop_NTPase"/>
</dbReference>
<evidence type="ECO:0000256" key="3">
    <source>
        <dbReference type="ARBA" id="ARBA00022801"/>
    </source>
</evidence>
<keyword evidence="3" id="KW-0378">Hydrolase</keyword>
<dbReference type="EMBL" id="BMIN01000002">
    <property type="protein sequence ID" value="GGD02168.1"/>
    <property type="molecule type" value="Genomic_DNA"/>
</dbReference>
<keyword evidence="11" id="KW-1185">Reference proteome</keyword>
<dbReference type="EC" id="3.6.4.13" evidence="1"/>
<dbReference type="InterPro" id="IPR014001">
    <property type="entry name" value="Helicase_ATP-bd"/>
</dbReference>
<evidence type="ECO:0000256" key="1">
    <source>
        <dbReference type="ARBA" id="ARBA00012552"/>
    </source>
</evidence>
<feature type="domain" description="Helicase ATP-binding" evidence="7">
    <location>
        <begin position="33"/>
        <end position="200"/>
    </location>
</feature>
<evidence type="ECO:0000259" key="9">
    <source>
        <dbReference type="PROSITE" id="PS51195"/>
    </source>
</evidence>
<dbReference type="InterPro" id="IPR050547">
    <property type="entry name" value="DEAD_box_RNA_helicases"/>
</dbReference>
<name>A0ABQ1PS41_9BACI</name>
<evidence type="ECO:0000259" key="8">
    <source>
        <dbReference type="PROSITE" id="PS51194"/>
    </source>
</evidence>
<dbReference type="GO" id="GO:0004386">
    <property type="term" value="F:helicase activity"/>
    <property type="evidence" value="ECO:0007669"/>
    <property type="project" value="UniProtKB-KW"/>
</dbReference>
<dbReference type="PROSITE" id="PS51195">
    <property type="entry name" value="Q_MOTIF"/>
    <property type="match status" value="1"/>
</dbReference>
<feature type="domain" description="DEAD-box RNA helicase Q" evidence="9">
    <location>
        <begin position="2"/>
        <end position="30"/>
    </location>
</feature>
<feature type="short sequence motif" description="Q motif" evidence="6">
    <location>
        <begin position="2"/>
        <end position="30"/>
    </location>
</feature>
<dbReference type="PANTHER" id="PTHR47963:SF8">
    <property type="entry name" value="ATP-DEPENDENT RNA HELICASE DEAD"/>
    <property type="match status" value="1"/>
</dbReference>
<dbReference type="PROSITE" id="PS51194">
    <property type="entry name" value="HELICASE_CTER"/>
    <property type="match status" value="1"/>
</dbReference>
<dbReference type="Proteomes" id="UP000642571">
    <property type="component" value="Unassembled WGS sequence"/>
</dbReference>
<keyword evidence="5" id="KW-0067">ATP-binding</keyword>
<dbReference type="InterPro" id="IPR011545">
    <property type="entry name" value="DEAD/DEAH_box_helicase_dom"/>
</dbReference>
<dbReference type="CDD" id="cd18787">
    <property type="entry name" value="SF2_C_DEAD"/>
    <property type="match status" value="1"/>
</dbReference>
<comment type="caution">
    <text evidence="10">The sequence shown here is derived from an EMBL/GenBank/DDBJ whole genome shotgun (WGS) entry which is preliminary data.</text>
</comment>
<dbReference type="InterPro" id="IPR014014">
    <property type="entry name" value="RNA_helicase_DEAD_Q_motif"/>
</dbReference>
<keyword evidence="4 10" id="KW-0347">Helicase</keyword>
<dbReference type="PROSITE" id="PS51192">
    <property type="entry name" value="HELICASE_ATP_BIND_1"/>
    <property type="match status" value="1"/>
</dbReference>
<evidence type="ECO:0000259" key="7">
    <source>
        <dbReference type="PROSITE" id="PS51192"/>
    </source>
</evidence>
<dbReference type="Pfam" id="PF00270">
    <property type="entry name" value="DEAD"/>
    <property type="match status" value="1"/>
</dbReference>
<sequence length="365" mass="41187">MNSFNQFNLNEKNIMRLKEMGITAPTDIQSEVIPLILEGHDVIAQAQTGSGKTYGFLLPLLEKIHIEDPSVQALIVAPTRELALQLTAELERLSEEVSVLAVYGGKDVQQQVKKLDKTQVVIGTPGRLLDHMRRGTIDLSNVSSLVLDEADQMLHFGFFEDVETIVRSTPNVKQMALFSATLPSDINKLAYKFMRHPKQVRIQTKGRTVEEIEQFVVETTDRKKQEALRKVVKETQPFLGIVFCRTKRRVSKLYGELKAMGYQVDELHGDLSQKKREKVMEQFREAKVQLLVATDVASRGLDVEGVTHVYNYDIPQDVESYIHRIGRTGRAGDDGVAITFTAPKDQQMLAAIEKGISQKLKRKQL</sequence>
<dbReference type="InterPro" id="IPR044742">
    <property type="entry name" value="DEAD/DEAH_RhlB"/>
</dbReference>
<reference evidence="11" key="1">
    <citation type="journal article" date="2019" name="Int. J. Syst. Evol. Microbiol.">
        <title>The Global Catalogue of Microorganisms (GCM) 10K type strain sequencing project: providing services to taxonomists for standard genome sequencing and annotation.</title>
        <authorList>
            <consortium name="The Broad Institute Genomics Platform"/>
            <consortium name="The Broad Institute Genome Sequencing Center for Infectious Disease"/>
            <person name="Wu L."/>
            <person name="Ma J."/>
        </authorList>
    </citation>
    <scope>NUCLEOTIDE SEQUENCE [LARGE SCALE GENOMIC DNA]</scope>
    <source>
        <strain evidence="11">CGMCC 1.15353</strain>
    </source>
</reference>
<evidence type="ECO:0000256" key="5">
    <source>
        <dbReference type="ARBA" id="ARBA00022840"/>
    </source>
</evidence>
<dbReference type="Gene3D" id="3.40.50.300">
    <property type="entry name" value="P-loop containing nucleotide triphosphate hydrolases"/>
    <property type="match status" value="2"/>
</dbReference>
<accession>A0ABQ1PS41</accession>
<protein>
    <recommendedName>
        <fullName evidence="1">RNA helicase</fullName>
        <ecNumber evidence="1">3.6.4.13</ecNumber>
    </recommendedName>
</protein>
<evidence type="ECO:0000256" key="2">
    <source>
        <dbReference type="ARBA" id="ARBA00022741"/>
    </source>
</evidence>
<evidence type="ECO:0000313" key="11">
    <source>
        <dbReference type="Proteomes" id="UP000642571"/>
    </source>
</evidence>
<proteinExistence type="predicted"/>
<dbReference type="Pfam" id="PF00271">
    <property type="entry name" value="Helicase_C"/>
    <property type="match status" value="1"/>
</dbReference>
<dbReference type="SMART" id="SM00487">
    <property type="entry name" value="DEXDc"/>
    <property type="match status" value="1"/>
</dbReference>
<dbReference type="InterPro" id="IPR001650">
    <property type="entry name" value="Helicase_C-like"/>
</dbReference>
<gene>
    <name evidence="10" type="primary">deaD</name>
    <name evidence="10" type="ORF">GCM10011389_06990</name>
</gene>
<dbReference type="CDD" id="cd00268">
    <property type="entry name" value="DEADc"/>
    <property type="match status" value="1"/>
</dbReference>
<evidence type="ECO:0000256" key="4">
    <source>
        <dbReference type="ARBA" id="ARBA00022806"/>
    </source>
</evidence>
<evidence type="ECO:0000313" key="10">
    <source>
        <dbReference type="EMBL" id="GGD02168.1"/>
    </source>
</evidence>
<dbReference type="PANTHER" id="PTHR47963">
    <property type="entry name" value="DEAD-BOX ATP-DEPENDENT RNA HELICASE 47, MITOCHONDRIAL"/>
    <property type="match status" value="1"/>
</dbReference>
<evidence type="ECO:0000256" key="6">
    <source>
        <dbReference type="PROSITE-ProRule" id="PRU00552"/>
    </source>
</evidence>
<keyword evidence="2" id="KW-0547">Nucleotide-binding</keyword>
<feature type="domain" description="Helicase C-terminal" evidence="8">
    <location>
        <begin position="211"/>
        <end position="365"/>
    </location>
</feature>
<dbReference type="SUPFAM" id="SSF52540">
    <property type="entry name" value="P-loop containing nucleoside triphosphate hydrolases"/>
    <property type="match status" value="1"/>
</dbReference>
<organism evidence="10 11">
    <name type="scientific">Pontibacillus salipaludis</name>
    <dbReference type="NCBI Taxonomy" id="1697394"/>
    <lineage>
        <taxon>Bacteria</taxon>
        <taxon>Bacillati</taxon>
        <taxon>Bacillota</taxon>
        <taxon>Bacilli</taxon>
        <taxon>Bacillales</taxon>
        <taxon>Bacillaceae</taxon>
        <taxon>Pontibacillus</taxon>
    </lineage>
</organism>